<protein>
    <submittedName>
        <fullName evidence="1">Uncharacterized protein</fullName>
    </submittedName>
</protein>
<dbReference type="AlphaFoldDB" id="A0AAN8B5P1"/>
<organism evidence="1 2">
    <name type="scientific">Champsocephalus esox</name>
    <name type="common">pike icefish</name>
    <dbReference type="NCBI Taxonomy" id="159716"/>
    <lineage>
        <taxon>Eukaryota</taxon>
        <taxon>Metazoa</taxon>
        <taxon>Chordata</taxon>
        <taxon>Craniata</taxon>
        <taxon>Vertebrata</taxon>
        <taxon>Euteleostomi</taxon>
        <taxon>Actinopterygii</taxon>
        <taxon>Neopterygii</taxon>
        <taxon>Teleostei</taxon>
        <taxon>Neoteleostei</taxon>
        <taxon>Acanthomorphata</taxon>
        <taxon>Eupercaria</taxon>
        <taxon>Perciformes</taxon>
        <taxon>Notothenioidei</taxon>
        <taxon>Channichthyidae</taxon>
        <taxon>Champsocephalus</taxon>
    </lineage>
</organism>
<sequence>MGGATALDRLDGGATALPAWMSTALPPGCHSSTTAWMPSSNRLGMPQLLSTPACHSSTAWMPQLYTWMPQTNTAWMHSSTTYQNTTSTNTTTKPLPGLKGCGLQLYAPGVP</sequence>
<proteinExistence type="predicted"/>
<dbReference type="EMBL" id="JAULUE010002065">
    <property type="protein sequence ID" value="KAK5878370.1"/>
    <property type="molecule type" value="Genomic_DNA"/>
</dbReference>
<evidence type="ECO:0000313" key="1">
    <source>
        <dbReference type="EMBL" id="KAK5878370.1"/>
    </source>
</evidence>
<name>A0AAN8B5P1_9TELE</name>
<keyword evidence="2" id="KW-1185">Reference proteome</keyword>
<reference evidence="1 2" key="1">
    <citation type="journal article" date="2023" name="Mol. Biol. Evol.">
        <title>Genomics of Secondarily Temperate Adaptation in the Only Non-Antarctic Icefish.</title>
        <authorList>
            <person name="Rivera-Colon A.G."/>
            <person name="Rayamajhi N."/>
            <person name="Minhas B.F."/>
            <person name="Madrigal G."/>
            <person name="Bilyk K.T."/>
            <person name="Yoon V."/>
            <person name="Hune M."/>
            <person name="Gregory S."/>
            <person name="Cheng C.H.C."/>
            <person name="Catchen J.M."/>
        </authorList>
    </citation>
    <scope>NUCLEOTIDE SEQUENCE [LARGE SCALE GENOMIC DNA]</scope>
    <source>
        <strain evidence="1">JC2023a</strain>
    </source>
</reference>
<dbReference type="Proteomes" id="UP001335648">
    <property type="component" value="Unassembled WGS sequence"/>
</dbReference>
<comment type="caution">
    <text evidence="1">The sequence shown here is derived from an EMBL/GenBank/DDBJ whole genome shotgun (WGS) entry which is preliminary data.</text>
</comment>
<accession>A0AAN8B5P1</accession>
<evidence type="ECO:0000313" key="2">
    <source>
        <dbReference type="Proteomes" id="UP001335648"/>
    </source>
</evidence>
<gene>
    <name evidence="1" type="ORF">CesoFtcFv8_023782</name>
</gene>